<evidence type="ECO:0008006" key="4">
    <source>
        <dbReference type="Google" id="ProtNLM"/>
    </source>
</evidence>
<feature type="transmembrane region" description="Helical" evidence="1">
    <location>
        <begin position="124"/>
        <end position="141"/>
    </location>
</feature>
<comment type="caution">
    <text evidence="2">The sequence shown here is derived from an EMBL/GenBank/DDBJ whole genome shotgun (WGS) entry which is preliminary data.</text>
</comment>
<evidence type="ECO:0000313" key="2">
    <source>
        <dbReference type="EMBL" id="MFD2891700.1"/>
    </source>
</evidence>
<feature type="transmembrane region" description="Helical" evidence="1">
    <location>
        <begin position="87"/>
        <end position="112"/>
    </location>
</feature>
<keyword evidence="3" id="KW-1185">Reference proteome</keyword>
<evidence type="ECO:0000256" key="1">
    <source>
        <dbReference type="SAM" id="Phobius"/>
    </source>
</evidence>
<evidence type="ECO:0000313" key="3">
    <source>
        <dbReference type="Proteomes" id="UP001597534"/>
    </source>
</evidence>
<accession>A0ABW5YMR4</accession>
<keyword evidence="1" id="KW-1133">Transmembrane helix</keyword>
<keyword evidence="1" id="KW-0812">Transmembrane</keyword>
<dbReference type="RefSeq" id="WP_379811296.1">
    <property type="nucleotide sequence ID" value="NZ_JBHUPC010000012.1"/>
</dbReference>
<dbReference type="EMBL" id="JBHUPC010000012">
    <property type="protein sequence ID" value="MFD2891700.1"/>
    <property type="molecule type" value="Genomic_DNA"/>
</dbReference>
<sequence>MEPVKELKLRLRFYRTSPKSIATIKQECELLKLELAPDYHIKTLDNHIWLSIGVLKREKYSPQLHIELETMEDGNTALNGLFGPDPVLWTMFMFLHFIVASIFITFGLIAYSKWSLNQKCTFDLIIMGLMICTWGFLYYFARRNRKKGIPQMRELEELVERII</sequence>
<reference evidence="3" key="1">
    <citation type="journal article" date="2019" name="Int. J. Syst. Evol. Microbiol.">
        <title>The Global Catalogue of Microorganisms (GCM) 10K type strain sequencing project: providing services to taxonomists for standard genome sequencing and annotation.</title>
        <authorList>
            <consortium name="The Broad Institute Genomics Platform"/>
            <consortium name="The Broad Institute Genome Sequencing Center for Infectious Disease"/>
            <person name="Wu L."/>
            <person name="Ma J."/>
        </authorList>
    </citation>
    <scope>NUCLEOTIDE SEQUENCE [LARGE SCALE GENOMIC DNA]</scope>
    <source>
        <strain evidence="3">KCTC 22671</strain>
    </source>
</reference>
<keyword evidence="1" id="KW-0472">Membrane</keyword>
<organism evidence="2 3">
    <name type="scientific">Flavobacterium chuncheonense</name>
    <dbReference type="NCBI Taxonomy" id="2026653"/>
    <lineage>
        <taxon>Bacteria</taxon>
        <taxon>Pseudomonadati</taxon>
        <taxon>Bacteroidota</taxon>
        <taxon>Flavobacteriia</taxon>
        <taxon>Flavobacteriales</taxon>
        <taxon>Flavobacteriaceae</taxon>
        <taxon>Flavobacterium</taxon>
    </lineage>
</organism>
<name>A0ABW5YMR4_9FLAO</name>
<proteinExistence type="predicted"/>
<dbReference type="Proteomes" id="UP001597534">
    <property type="component" value="Unassembled WGS sequence"/>
</dbReference>
<gene>
    <name evidence="2" type="ORF">ACFS5J_06700</name>
</gene>
<protein>
    <recommendedName>
        <fullName evidence="4">GTP-binding protein</fullName>
    </recommendedName>
</protein>